<evidence type="ECO:0000313" key="8">
    <source>
        <dbReference type="EMBL" id="KAJ7947587.1"/>
    </source>
</evidence>
<evidence type="ECO:0000256" key="1">
    <source>
        <dbReference type="ARBA" id="ARBA00000900"/>
    </source>
</evidence>
<gene>
    <name evidence="8" type="ORF">O6P43_028179</name>
</gene>
<evidence type="ECO:0000259" key="7">
    <source>
        <dbReference type="PROSITE" id="PS50089"/>
    </source>
</evidence>
<evidence type="ECO:0000256" key="5">
    <source>
        <dbReference type="ARBA" id="ARBA00022833"/>
    </source>
</evidence>
<dbReference type="GO" id="GO:0061630">
    <property type="term" value="F:ubiquitin protein ligase activity"/>
    <property type="evidence" value="ECO:0007669"/>
    <property type="project" value="UniProtKB-EC"/>
</dbReference>
<comment type="caution">
    <text evidence="8">The sequence shown here is derived from an EMBL/GenBank/DDBJ whole genome shotgun (WGS) entry which is preliminary data.</text>
</comment>
<reference evidence="8" key="1">
    <citation type="journal article" date="2023" name="Science">
        <title>Elucidation of the pathway for biosynthesis of saponin adjuvants from the soapbark tree.</title>
        <authorList>
            <person name="Reed J."/>
            <person name="Orme A."/>
            <person name="El-Demerdash A."/>
            <person name="Owen C."/>
            <person name="Martin L.B.B."/>
            <person name="Misra R.C."/>
            <person name="Kikuchi S."/>
            <person name="Rejzek M."/>
            <person name="Martin A.C."/>
            <person name="Harkess A."/>
            <person name="Leebens-Mack J."/>
            <person name="Louveau T."/>
            <person name="Stephenson M.J."/>
            <person name="Osbourn A."/>
        </authorList>
    </citation>
    <scope>NUCLEOTIDE SEQUENCE</scope>
    <source>
        <strain evidence="8">S10</strain>
    </source>
</reference>
<dbReference type="InterPro" id="IPR013083">
    <property type="entry name" value="Znf_RING/FYVE/PHD"/>
</dbReference>
<dbReference type="AlphaFoldDB" id="A0AAD7KX60"/>
<feature type="domain" description="RING-type" evidence="7">
    <location>
        <begin position="167"/>
        <end position="208"/>
    </location>
</feature>
<evidence type="ECO:0000256" key="6">
    <source>
        <dbReference type="PROSITE-ProRule" id="PRU00175"/>
    </source>
</evidence>
<dbReference type="PANTHER" id="PTHR15710">
    <property type="entry name" value="E3 UBIQUITIN-PROTEIN LIGASE PRAJA"/>
    <property type="match status" value="1"/>
</dbReference>
<keyword evidence="3" id="KW-0479">Metal-binding</keyword>
<dbReference type="PROSITE" id="PS50089">
    <property type="entry name" value="ZF_RING_2"/>
    <property type="match status" value="1"/>
</dbReference>
<dbReference type="GO" id="GO:0005737">
    <property type="term" value="C:cytoplasm"/>
    <property type="evidence" value="ECO:0007669"/>
    <property type="project" value="TreeGrafter"/>
</dbReference>
<name>A0AAD7KX60_QUISA</name>
<dbReference type="Pfam" id="PF06547">
    <property type="entry name" value="DUF1117"/>
    <property type="match status" value="1"/>
</dbReference>
<evidence type="ECO:0000256" key="3">
    <source>
        <dbReference type="ARBA" id="ARBA00022723"/>
    </source>
</evidence>
<dbReference type="GO" id="GO:0008270">
    <property type="term" value="F:zinc ion binding"/>
    <property type="evidence" value="ECO:0007669"/>
    <property type="project" value="UniProtKB-KW"/>
</dbReference>
<dbReference type="InterPro" id="IPR010543">
    <property type="entry name" value="DUF1117"/>
</dbReference>
<dbReference type="InterPro" id="IPR001841">
    <property type="entry name" value="Znf_RING"/>
</dbReference>
<keyword evidence="9" id="KW-1185">Reference proteome</keyword>
<evidence type="ECO:0000256" key="2">
    <source>
        <dbReference type="ARBA" id="ARBA00012483"/>
    </source>
</evidence>
<dbReference type="Proteomes" id="UP001163823">
    <property type="component" value="Chromosome 12"/>
</dbReference>
<dbReference type="CDD" id="cd16667">
    <property type="entry name" value="RING-H2_RNF126-like"/>
    <property type="match status" value="1"/>
</dbReference>
<dbReference type="SMART" id="SM00184">
    <property type="entry name" value="RING"/>
    <property type="match status" value="1"/>
</dbReference>
<accession>A0AAD7KX60</accession>
<dbReference type="EC" id="2.3.2.27" evidence="2"/>
<sequence length="341" mass="39163">MMNMCANGTCSAQEQNVCPHDDSRGVMEENIQTNPSLENQGSPLSLENQGSTFMEDDSVEDFIDLTREENLVRRQNSVSSQFNPIIVIHRVIGPVEFYCGVYVGSNDLQPMAASEAALLFSSQLNLHLEEIVQIDRDGRYWPPSLVNTKSMDIIEISQTHVNFDFHCAVCTEAFKLGQEAREMPCNHIYHSDCILPWLYSNNSCPVCRQALPEVSFPLEEEEAVGVIIWRLPSDTILVERFSLGRRGEVDNLPIIFTQFDYGFTLNYPPHRTIWSVPDYNVTENVTPEWSIPDYNRTENVIEIVRGRSGFRSYFRNFISSCRRRINLSSSLFNRLRRSRRT</sequence>
<evidence type="ECO:0000313" key="9">
    <source>
        <dbReference type="Proteomes" id="UP001163823"/>
    </source>
</evidence>
<dbReference type="KEGG" id="qsa:O6P43_028179"/>
<protein>
    <recommendedName>
        <fullName evidence="2">RING-type E3 ubiquitin transferase</fullName>
        <ecNumber evidence="2">2.3.2.27</ecNumber>
    </recommendedName>
</protein>
<dbReference type="Gene3D" id="3.30.40.10">
    <property type="entry name" value="Zinc/RING finger domain, C3HC4 (zinc finger)"/>
    <property type="match status" value="1"/>
</dbReference>
<dbReference type="SUPFAM" id="SSF57850">
    <property type="entry name" value="RING/U-box"/>
    <property type="match status" value="1"/>
</dbReference>
<dbReference type="Pfam" id="PF13639">
    <property type="entry name" value="zf-RING_2"/>
    <property type="match status" value="1"/>
</dbReference>
<comment type="catalytic activity">
    <reaction evidence="1">
        <text>S-ubiquitinyl-[E2 ubiquitin-conjugating enzyme]-L-cysteine + [acceptor protein]-L-lysine = [E2 ubiquitin-conjugating enzyme]-L-cysteine + N(6)-ubiquitinyl-[acceptor protein]-L-lysine.</text>
        <dbReference type="EC" id="2.3.2.27"/>
    </reaction>
</comment>
<organism evidence="8 9">
    <name type="scientific">Quillaja saponaria</name>
    <name type="common">Soap bark tree</name>
    <dbReference type="NCBI Taxonomy" id="32244"/>
    <lineage>
        <taxon>Eukaryota</taxon>
        <taxon>Viridiplantae</taxon>
        <taxon>Streptophyta</taxon>
        <taxon>Embryophyta</taxon>
        <taxon>Tracheophyta</taxon>
        <taxon>Spermatophyta</taxon>
        <taxon>Magnoliopsida</taxon>
        <taxon>eudicotyledons</taxon>
        <taxon>Gunneridae</taxon>
        <taxon>Pentapetalae</taxon>
        <taxon>rosids</taxon>
        <taxon>fabids</taxon>
        <taxon>Fabales</taxon>
        <taxon>Quillajaceae</taxon>
        <taxon>Quillaja</taxon>
    </lineage>
</organism>
<keyword evidence="5" id="KW-0862">Zinc</keyword>
<dbReference type="GO" id="GO:0016567">
    <property type="term" value="P:protein ubiquitination"/>
    <property type="evidence" value="ECO:0007669"/>
    <property type="project" value="TreeGrafter"/>
</dbReference>
<dbReference type="PANTHER" id="PTHR15710:SF114">
    <property type="entry name" value="RING-TYPE E3 UBIQUITIN TRANSFERASE"/>
    <property type="match status" value="1"/>
</dbReference>
<evidence type="ECO:0000256" key="4">
    <source>
        <dbReference type="ARBA" id="ARBA00022771"/>
    </source>
</evidence>
<keyword evidence="4 6" id="KW-0863">Zinc-finger</keyword>
<proteinExistence type="predicted"/>
<dbReference type="EMBL" id="JARAOO010000012">
    <property type="protein sequence ID" value="KAJ7947587.1"/>
    <property type="molecule type" value="Genomic_DNA"/>
</dbReference>